<comment type="similarity">
    <text evidence="1">Belongs to the ROK (NagC/XylR) family.</text>
</comment>
<comment type="caution">
    <text evidence="2">The sequence shown here is derived from an EMBL/GenBank/DDBJ whole genome shotgun (WGS) entry which is preliminary data.</text>
</comment>
<organism evidence="2 3">
    <name type="scientific">Paeniglutamicibacter psychrophenolicus</name>
    <dbReference type="NCBI Taxonomy" id="257454"/>
    <lineage>
        <taxon>Bacteria</taxon>
        <taxon>Bacillati</taxon>
        <taxon>Actinomycetota</taxon>
        <taxon>Actinomycetes</taxon>
        <taxon>Micrococcales</taxon>
        <taxon>Micrococcaceae</taxon>
        <taxon>Paeniglutamicibacter</taxon>
    </lineage>
</organism>
<dbReference type="PANTHER" id="PTHR18964">
    <property type="entry name" value="ROK (REPRESSOR, ORF, KINASE) FAMILY"/>
    <property type="match status" value="1"/>
</dbReference>
<protein>
    <submittedName>
        <fullName evidence="2">Glucokinase</fullName>
        <ecNumber evidence="2">2.7.1.2</ecNumber>
    </submittedName>
</protein>
<dbReference type="Proteomes" id="UP000766570">
    <property type="component" value="Unassembled WGS sequence"/>
</dbReference>
<sequence>MDYATALVRPGIPGRTAAFGIDLGGTKIAAGLVDAAGTVLAAASVPTPATAGARAVLDAVATLVAELSATEAAANLHIIGLGLGAAGVIDPATARVLSATDTIARWAGTDLAAELYTRTNLPVRAVNDVHAHGLGEAWCGAAAGKANVLLLAVGTGVGGSHLLHGVPQTGAHHVGGHMGHFASPLATGVPCSCGRTGHLEAIAAGPGIHRNYLRLGGDPSVPDTRELTARAYAGDRLALAALRTGALAAGIAAGSLANILDPEAIVLSGGMSGAGTLWWDGVREGFATEAIDPLAHLELLPAALGNDAALIGAAGLFLAPTDR</sequence>
<dbReference type="EMBL" id="JAGIOE010000001">
    <property type="protein sequence ID" value="MBP2373468.1"/>
    <property type="molecule type" value="Genomic_DNA"/>
</dbReference>
<keyword evidence="2" id="KW-0808">Transferase</keyword>
<evidence type="ECO:0000313" key="2">
    <source>
        <dbReference type="EMBL" id="MBP2373468.1"/>
    </source>
</evidence>
<dbReference type="PANTHER" id="PTHR18964:SF169">
    <property type="entry name" value="N-ACETYLMANNOSAMINE KINASE"/>
    <property type="match status" value="1"/>
</dbReference>
<dbReference type="GO" id="GO:0004340">
    <property type="term" value="F:glucokinase activity"/>
    <property type="evidence" value="ECO:0007669"/>
    <property type="project" value="UniProtKB-EC"/>
</dbReference>
<dbReference type="Pfam" id="PF00480">
    <property type="entry name" value="ROK"/>
    <property type="match status" value="1"/>
</dbReference>
<proteinExistence type="inferred from homology"/>
<name>A0ABS4WBA9_9MICC</name>
<keyword evidence="3" id="KW-1185">Reference proteome</keyword>
<gene>
    <name evidence="2" type="ORF">JOF46_001380</name>
</gene>
<dbReference type="SUPFAM" id="SSF53067">
    <property type="entry name" value="Actin-like ATPase domain"/>
    <property type="match status" value="1"/>
</dbReference>
<dbReference type="EC" id="2.7.1.2" evidence="2"/>
<dbReference type="InterPro" id="IPR043129">
    <property type="entry name" value="ATPase_NBD"/>
</dbReference>
<dbReference type="RefSeq" id="WP_209906649.1">
    <property type="nucleotide sequence ID" value="NZ_BAAAMI010000005.1"/>
</dbReference>
<dbReference type="InterPro" id="IPR000600">
    <property type="entry name" value="ROK"/>
</dbReference>
<evidence type="ECO:0000313" key="3">
    <source>
        <dbReference type="Proteomes" id="UP000766570"/>
    </source>
</evidence>
<evidence type="ECO:0000256" key="1">
    <source>
        <dbReference type="ARBA" id="ARBA00006479"/>
    </source>
</evidence>
<reference evidence="2 3" key="1">
    <citation type="submission" date="2021-03" db="EMBL/GenBank/DDBJ databases">
        <title>Sequencing the genomes of 1000 actinobacteria strains.</title>
        <authorList>
            <person name="Klenk H.-P."/>
        </authorList>
    </citation>
    <scope>NUCLEOTIDE SEQUENCE [LARGE SCALE GENOMIC DNA]</scope>
    <source>
        <strain evidence="2 3">DSM 15454</strain>
    </source>
</reference>
<accession>A0ABS4WBA9</accession>
<dbReference type="Gene3D" id="3.30.420.40">
    <property type="match status" value="2"/>
</dbReference>